<dbReference type="AlphaFoldDB" id="A0A8T0PDP4"/>
<protein>
    <recommendedName>
        <fullName evidence="4">DUF4220 domain-containing protein</fullName>
    </recommendedName>
</protein>
<feature type="compositionally biased region" description="Polar residues" evidence="1">
    <location>
        <begin position="297"/>
        <end position="308"/>
    </location>
</feature>
<evidence type="ECO:0008006" key="4">
    <source>
        <dbReference type="Google" id="ProtNLM"/>
    </source>
</evidence>
<accession>A0A8T0PDP4</accession>
<dbReference type="PANTHER" id="PTHR31325">
    <property type="entry name" value="OS01G0798800 PROTEIN-RELATED"/>
    <property type="match status" value="1"/>
</dbReference>
<sequence>MKNWKEVATNRAFNDNRGQWTITNLGCGGSKILWESIGRPFDESVLLWHLATEFCYFDRGGGDSRYDHDTSTYFMISDCKQSRVISNYMAYLLFVNPEMLMTGARPSLFRNAYKRLRAMLLDDHYSRENLHVIPQDDGGKEANKIIQKLKGGAKVSLDSNEKKGSAEGRGVVEDAWELSEELMKLCNDDNDKMWKVIFGVWVEMLCFSASRCRGYLHAKSLGKGGEYLSYIWLLMWRMGMETLADKMQRVPEMPKQEDDSASGGGAEINDTASTTLAKTIIGDENEKAEPQEVEGSNDGTARTTSPATVISDEKRDEDDVSHGATSAAAATPIIGDEIV</sequence>
<proteinExistence type="predicted"/>
<feature type="region of interest" description="Disordered" evidence="1">
    <location>
        <begin position="281"/>
        <end position="339"/>
    </location>
</feature>
<evidence type="ECO:0000256" key="1">
    <source>
        <dbReference type="SAM" id="MobiDB-lite"/>
    </source>
</evidence>
<name>A0A8T0PDP4_PANVG</name>
<evidence type="ECO:0000313" key="3">
    <source>
        <dbReference type="Proteomes" id="UP000823388"/>
    </source>
</evidence>
<dbReference type="Proteomes" id="UP000823388">
    <property type="component" value="Chromosome 8N"/>
</dbReference>
<keyword evidence="3" id="KW-1185">Reference proteome</keyword>
<reference evidence="2" key="1">
    <citation type="submission" date="2020-05" db="EMBL/GenBank/DDBJ databases">
        <title>WGS assembly of Panicum virgatum.</title>
        <authorList>
            <person name="Lovell J.T."/>
            <person name="Jenkins J."/>
            <person name="Shu S."/>
            <person name="Juenger T.E."/>
            <person name="Schmutz J."/>
        </authorList>
    </citation>
    <scope>NUCLEOTIDE SEQUENCE</scope>
    <source>
        <strain evidence="2">AP13</strain>
    </source>
</reference>
<organism evidence="2 3">
    <name type="scientific">Panicum virgatum</name>
    <name type="common">Blackwell switchgrass</name>
    <dbReference type="NCBI Taxonomy" id="38727"/>
    <lineage>
        <taxon>Eukaryota</taxon>
        <taxon>Viridiplantae</taxon>
        <taxon>Streptophyta</taxon>
        <taxon>Embryophyta</taxon>
        <taxon>Tracheophyta</taxon>
        <taxon>Spermatophyta</taxon>
        <taxon>Magnoliopsida</taxon>
        <taxon>Liliopsida</taxon>
        <taxon>Poales</taxon>
        <taxon>Poaceae</taxon>
        <taxon>PACMAD clade</taxon>
        <taxon>Panicoideae</taxon>
        <taxon>Panicodae</taxon>
        <taxon>Paniceae</taxon>
        <taxon>Panicinae</taxon>
        <taxon>Panicum</taxon>
        <taxon>Panicum sect. Hiantes</taxon>
    </lineage>
</organism>
<dbReference type="InterPro" id="IPR007658">
    <property type="entry name" value="DUF594"/>
</dbReference>
<gene>
    <name evidence="2" type="ORF">PVAP13_8NG115401</name>
</gene>
<evidence type="ECO:0000313" key="2">
    <source>
        <dbReference type="EMBL" id="KAG2558302.1"/>
    </source>
</evidence>
<comment type="caution">
    <text evidence="2">The sequence shown here is derived from an EMBL/GenBank/DDBJ whole genome shotgun (WGS) entry which is preliminary data.</text>
</comment>
<dbReference type="Pfam" id="PF04578">
    <property type="entry name" value="DUF594"/>
    <property type="match status" value="1"/>
</dbReference>
<dbReference type="EMBL" id="CM029052">
    <property type="protein sequence ID" value="KAG2558302.1"/>
    <property type="molecule type" value="Genomic_DNA"/>
</dbReference>